<proteinExistence type="predicted"/>
<dbReference type="Proteomes" id="UP001148838">
    <property type="component" value="Unassembled WGS sequence"/>
</dbReference>
<reference evidence="1 2" key="1">
    <citation type="journal article" date="2022" name="Allergy">
        <title>Genome assembly and annotation of Periplaneta americana reveal a comprehensive cockroach allergen profile.</title>
        <authorList>
            <person name="Wang L."/>
            <person name="Xiong Q."/>
            <person name="Saelim N."/>
            <person name="Wang L."/>
            <person name="Nong W."/>
            <person name="Wan A.T."/>
            <person name="Shi M."/>
            <person name="Liu X."/>
            <person name="Cao Q."/>
            <person name="Hui J.H.L."/>
            <person name="Sookrung N."/>
            <person name="Leung T.F."/>
            <person name="Tungtrongchitr A."/>
            <person name="Tsui S.K.W."/>
        </authorList>
    </citation>
    <scope>NUCLEOTIDE SEQUENCE [LARGE SCALE GENOMIC DNA]</scope>
    <source>
        <strain evidence="1">PWHHKU_190912</strain>
    </source>
</reference>
<comment type="caution">
    <text evidence="1">The sequence shown here is derived from an EMBL/GenBank/DDBJ whole genome shotgun (WGS) entry which is preliminary data.</text>
</comment>
<evidence type="ECO:0000313" key="1">
    <source>
        <dbReference type="EMBL" id="KAJ4439047.1"/>
    </source>
</evidence>
<sequence>MVTYNTSNMRVLHELDSDHCPVLISFDDNPMLRPPPNRLIEGTINWNNFQLNLDDVLQPTNNLKTITDADAAVRTFTDAITSSIRAATVPTRWEKHQTRRLWQKHREPWQHHRLNQLTREVKKLLDEHRFISYQRHLATLSPEDSSLWKETKRVLKEPCIIPPLQQDGCQYASDNEKCEIFADSFQASFIPNPIKNKEFNEEIELFPNNYPSAPLPVNFTSPNEIHTIIQKLPTKKSPGYDLIPNFVLKYLTRKALANLASLFNALLRLEYFLILGNMQ</sequence>
<dbReference type="EMBL" id="JAJSOF020000019">
    <property type="protein sequence ID" value="KAJ4439047.1"/>
    <property type="molecule type" value="Genomic_DNA"/>
</dbReference>
<evidence type="ECO:0000313" key="2">
    <source>
        <dbReference type="Proteomes" id="UP001148838"/>
    </source>
</evidence>
<protein>
    <recommendedName>
        <fullName evidence="3">RNA-directed DNA polymerase from mobile element jockey</fullName>
    </recommendedName>
</protein>
<name>A0ABQ8SXV2_PERAM</name>
<accession>A0ABQ8SXV2</accession>
<gene>
    <name evidence="1" type="ORF">ANN_15003</name>
</gene>
<evidence type="ECO:0008006" key="3">
    <source>
        <dbReference type="Google" id="ProtNLM"/>
    </source>
</evidence>
<organism evidence="1 2">
    <name type="scientific">Periplaneta americana</name>
    <name type="common">American cockroach</name>
    <name type="synonym">Blatta americana</name>
    <dbReference type="NCBI Taxonomy" id="6978"/>
    <lineage>
        <taxon>Eukaryota</taxon>
        <taxon>Metazoa</taxon>
        <taxon>Ecdysozoa</taxon>
        <taxon>Arthropoda</taxon>
        <taxon>Hexapoda</taxon>
        <taxon>Insecta</taxon>
        <taxon>Pterygota</taxon>
        <taxon>Neoptera</taxon>
        <taxon>Polyneoptera</taxon>
        <taxon>Dictyoptera</taxon>
        <taxon>Blattodea</taxon>
        <taxon>Blattoidea</taxon>
        <taxon>Blattidae</taxon>
        <taxon>Blattinae</taxon>
        <taxon>Periplaneta</taxon>
    </lineage>
</organism>
<keyword evidence="2" id="KW-1185">Reference proteome</keyword>